<proteinExistence type="predicted"/>
<dbReference type="Gramene" id="TuG1812U0000122300.01.T01">
    <property type="protein sequence ID" value="TuG1812U0000122300.01.T01.s_cds2557"/>
    <property type="gene ID" value="TuG1812U0000122300.01"/>
</dbReference>
<feature type="compositionally biased region" description="Basic residues" evidence="1">
    <location>
        <begin position="131"/>
        <end position="149"/>
    </location>
</feature>
<name>A0A8R7UX98_TRIUA</name>
<reference evidence="3" key="1">
    <citation type="journal article" date="2013" name="Nature">
        <title>Draft genome of the wheat A-genome progenitor Triticum urartu.</title>
        <authorList>
            <person name="Ling H.Q."/>
            <person name="Zhao S."/>
            <person name="Liu D."/>
            <person name="Wang J."/>
            <person name="Sun H."/>
            <person name="Zhang C."/>
            <person name="Fan H."/>
            <person name="Li D."/>
            <person name="Dong L."/>
            <person name="Tao Y."/>
            <person name="Gao C."/>
            <person name="Wu H."/>
            <person name="Li Y."/>
            <person name="Cui Y."/>
            <person name="Guo X."/>
            <person name="Zheng S."/>
            <person name="Wang B."/>
            <person name="Yu K."/>
            <person name="Liang Q."/>
            <person name="Yang W."/>
            <person name="Lou X."/>
            <person name="Chen J."/>
            <person name="Feng M."/>
            <person name="Jian J."/>
            <person name="Zhang X."/>
            <person name="Luo G."/>
            <person name="Jiang Y."/>
            <person name="Liu J."/>
            <person name="Wang Z."/>
            <person name="Sha Y."/>
            <person name="Zhang B."/>
            <person name="Wu H."/>
            <person name="Tang D."/>
            <person name="Shen Q."/>
            <person name="Xue P."/>
            <person name="Zou S."/>
            <person name="Wang X."/>
            <person name="Liu X."/>
            <person name="Wang F."/>
            <person name="Yang Y."/>
            <person name="An X."/>
            <person name="Dong Z."/>
            <person name="Zhang K."/>
            <person name="Zhang X."/>
            <person name="Luo M.C."/>
            <person name="Dvorak J."/>
            <person name="Tong Y."/>
            <person name="Wang J."/>
            <person name="Yang H."/>
            <person name="Li Z."/>
            <person name="Wang D."/>
            <person name="Zhang A."/>
            <person name="Wang J."/>
        </authorList>
    </citation>
    <scope>NUCLEOTIDE SEQUENCE</scope>
    <source>
        <strain evidence="3">cv. G1812</strain>
    </source>
</reference>
<reference evidence="2" key="3">
    <citation type="submission" date="2022-06" db="UniProtKB">
        <authorList>
            <consortium name="EnsemblPlants"/>
        </authorList>
    </citation>
    <scope>IDENTIFICATION</scope>
</reference>
<feature type="compositionally biased region" description="Low complexity" evidence="1">
    <location>
        <begin position="1"/>
        <end position="14"/>
    </location>
</feature>
<feature type="compositionally biased region" description="Low complexity" evidence="1">
    <location>
        <begin position="45"/>
        <end position="59"/>
    </location>
</feature>
<protein>
    <submittedName>
        <fullName evidence="2">Uncharacterized protein</fullName>
    </submittedName>
</protein>
<dbReference type="Gramene" id="TuG1812G0700000251.01.T01">
    <property type="protein sequence ID" value="TuG1812G0700000251.01.T01.cds302059"/>
    <property type="gene ID" value="TuG1812G0700000251.01"/>
</dbReference>
<feature type="compositionally biased region" description="Polar residues" evidence="1">
    <location>
        <begin position="60"/>
        <end position="76"/>
    </location>
</feature>
<evidence type="ECO:0000313" key="2">
    <source>
        <dbReference type="EnsemblPlants" id="TuG1812G0700000251.01.T01.cds302059"/>
    </source>
</evidence>
<accession>A0A8R7UX98</accession>
<sequence>MTSPASSTSSTISSGQHSAWPHRSGSHALARRVGASWPMTPPTPVAATPTATIAAGTSTCTDRGSTPPGSSPTNRSPWPWGHRRQRGVGVQRCQQHGAPRRRAGQLRLQKGPTILRVAAQRQQVLLLPGPRRSRQLRLRERRAPRRRRRAADEARWPLDAAS</sequence>
<evidence type="ECO:0000313" key="3">
    <source>
        <dbReference type="Proteomes" id="UP000015106"/>
    </source>
</evidence>
<evidence type="ECO:0000256" key="1">
    <source>
        <dbReference type="SAM" id="MobiDB-lite"/>
    </source>
</evidence>
<dbReference type="EnsemblPlants" id="TuG1812U0000122300.01.T01">
    <property type="protein sequence ID" value="TuG1812U0000122300.01.T01.s_cds2557"/>
    <property type="gene ID" value="TuG1812U0000122300.01"/>
</dbReference>
<dbReference type="AlphaFoldDB" id="A0A8R7UX98"/>
<organism evidence="2 3">
    <name type="scientific">Triticum urartu</name>
    <name type="common">Red wild einkorn</name>
    <name type="synonym">Crithodium urartu</name>
    <dbReference type="NCBI Taxonomy" id="4572"/>
    <lineage>
        <taxon>Eukaryota</taxon>
        <taxon>Viridiplantae</taxon>
        <taxon>Streptophyta</taxon>
        <taxon>Embryophyta</taxon>
        <taxon>Tracheophyta</taxon>
        <taxon>Spermatophyta</taxon>
        <taxon>Magnoliopsida</taxon>
        <taxon>Liliopsida</taxon>
        <taxon>Poales</taxon>
        <taxon>Poaceae</taxon>
        <taxon>BOP clade</taxon>
        <taxon>Pooideae</taxon>
        <taxon>Triticodae</taxon>
        <taxon>Triticeae</taxon>
        <taxon>Triticinae</taxon>
        <taxon>Triticum</taxon>
    </lineage>
</organism>
<feature type="region of interest" description="Disordered" evidence="1">
    <location>
        <begin position="1"/>
        <end position="107"/>
    </location>
</feature>
<dbReference type="EnsemblPlants" id="TuG1812G0700000251.01.T01">
    <property type="protein sequence ID" value="TuG1812G0700000251.01.T01.cds302059"/>
    <property type="gene ID" value="TuG1812G0700000251.01"/>
</dbReference>
<feature type="region of interest" description="Disordered" evidence="1">
    <location>
        <begin position="130"/>
        <end position="162"/>
    </location>
</feature>
<dbReference type="Proteomes" id="UP000015106">
    <property type="component" value="Chromosome 7"/>
</dbReference>
<keyword evidence="3" id="KW-1185">Reference proteome</keyword>
<feature type="compositionally biased region" description="Low complexity" evidence="1">
    <location>
        <begin position="87"/>
        <end position="97"/>
    </location>
</feature>
<reference evidence="2" key="2">
    <citation type="submission" date="2018-03" db="EMBL/GenBank/DDBJ databases">
        <title>The Triticum urartu genome reveals the dynamic nature of wheat genome evolution.</title>
        <authorList>
            <person name="Ling H."/>
            <person name="Ma B."/>
            <person name="Shi X."/>
            <person name="Liu H."/>
            <person name="Dong L."/>
            <person name="Sun H."/>
            <person name="Cao Y."/>
            <person name="Gao Q."/>
            <person name="Zheng S."/>
            <person name="Li Y."/>
            <person name="Yu Y."/>
            <person name="Du H."/>
            <person name="Qi M."/>
            <person name="Li Y."/>
            <person name="Yu H."/>
            <person name="Cui Y."/>
            <person name="Wang N."/>
            <person name="Chen C."/>
            <person name="Wu H."/>
            <person name="Zhao Y."/>
            <person name="Zhang J."/>
            <person name="Li Y."/>
            <person name="Zhou W."/>
            <person name="Zhang B."/>
            <person name="Hu W."/>
            <person name="Eijk M."/>
            <person name="Tang J."/>
            <person name="Witsenboer H."/>
            <person name="Zhao S."/>
            <person name="Li Z."/>
            <person name="Zhang A."/>
            <person name="Wang D."/>
            <person name="Liang C."/>
        </authorList>
    </citation>
    <scope>NUCLEOTIDE SEQUENCE [LARGE SCALE GENOMIC DNA]</scope>
    <source>
        <strain evidence="2">cv. G1812</strain>
    </source>
</reference>